<keyword evidence="3" id="KW-1185">Reference proteome</keyword>
<feature type="region of interest" description="Disordered" evidence="1">
    <location>
        <begin position="188"/>
        <end position="209"/>
    </location>
</feature>
<evidence type="ECO:0000313" key="3">
    <source>
        <dbReference type="Proteomes" id="UP000515158"/>
    </source>
</evidence>
<dbReference type="RefSeq" id="XP_034237705.1">
    <property type="nucleotide sequence ID" value="XM_034381814.1"/>
</dbReference>
<feature type="region of interest" description="Disordered" evidence="1">
    <location>
        <begin position="19"/>
        <end position="126"/>
    </location>
</feature>
<feature type="compositionally biased region" description="Polar residues" evidence="1">
    <location>
        <begin position="412"/>
        <end position="463"/>
    </location>
</feature>
<evidence type="ECO:0000313" key="4">
    <source>
        <dbReference type="RefSeq" id="XP_034237705.1"/>
    </source>
</evidence>
<feature type="compositionally biased region" description="Low complexity" evidence="1">
    <location>
        <begin position="489"/>
        <end position="501"/>
    </location>
</feature>
<feature type="domain" description="Homologous recombination OB-fold protein OB-fold" evidence="2">
    <location>
        <begin position="275"/>
        <end position="359"/>
    </location>
</feature>
<dbReference type="Proteomes" id="UP000515158">
    <property type="component" value="Unplaced"/>
</dbReference>
<dbReference type="GeneID" id="117643127"/>
<feature type="region of interest" description="Disordered" evidence="1">
    <location>
        <begin position="393"/>
        <end position="465"/>
    </location>
</feature>
<reference evidence="4" key="1">
    <citation type="submission" date="2025-08" db="UniProtKB">
        <authorList>
            <consortium name="RefSeq"/>
        </authorList>
    </citation>
    <scope>IDENTIFICATION</scope>
    <source>
        <tissue evidence="4">Total insect</tissue>
    </source>
</reference>
<evidence type="ECO:0000256" key="1">
    <source>
        <dbReference type="SAM" id="MobiDB-lite"/>
    </source>
</evidence>
<dbReference type="KEGG" id="tpal:117643127"/>
<protein>
    <submittedName>
        <fullName evidence="4">Uncharacterized protein LOC117643127 isoform X1</fullName>
    </submittedName>
</protein>
<dbReference type="InterPro" id="IPR058570">
    <property type="entry name" value="HROB_OB"/>
</dbReference>
<proteinExistence type="predicted"/>
<feature type="compositionally biased region" description="Basic and acidic residues" evidence="1">
    <location>
        <begin position="106"/>
        <end position="117"/>
    </location>
</feature>
<name>A0A6P8YKY2_THRPL</name>
<feature type="compositionally biased region" description="Polar residues" evidence="1">
    <location>
        <begin position="92"/>
        <end position="105"/>
    </location>
</feature>
<dbReference type="PANTHER" id="PTHR14523:SF1">
    <property type="entry name" value="HOMOLOGOUS RECOMBINATION OB-FOLD PROTEIN"/>
    <property type="match status" value="1"/>
</dbReference>
<dbReference type="AlphaFoldDB" id="A0A6P8YKY2"/>
<feature type="compositionally biased region" description="Polar residues" evidence="1">
    <location>
        <begin position="27"/>
        <end position="37"/>
    </location>
</feature>
<dbReference type="InterPro" id="IPR028045">
    <property type="entry name" value="HROB"/>
</dbReference>
<accession>A0A6P8YKY2</accession>
<sequence length="587" mass="63154">MFEDDDDFEIDEEFLDGVFDAEKSATQRDVSNVSLDITRNEPEDSINNALEPSPVKRRKSSPSSSSSSSSSMDAAVRTSEESARLIAVAAQRRQSSQTISGIHSNQDSHEKDVDKESTPSQNEFGLQFGNNKQSNASGHTFLKPTAPCDKGIGVNNSPVSRSSPRGSLISETSFTMNTSRVVRQRKFPGPAGLLPDRGRTHVQGQRPNFSSLLDTSGSDLEDEEPLCSQSAASVLEDGPWSALQSDLAGEGHSLLRRYTITWVKQKAAARQLVGQKIPFLAAVLHSIDCSSPDPCVVLRDQTGEIPGTLHRSVWDSFGGQLVAGSALVLRLVGVLSTGISARRHYLNITSNNIVTIYSSPLCESSVPDTRHKVRKTDVHKWTLTQLLQAADGWEDQRKRKKDVSTGAHPTLLQGTTNPFSSNMLNRNSGTARPPMQLSSHSNNTPAVNTGSLSTRPPVQSANFSRGAPHLTVSGIARPQMQSVNRGSVASSSPQAASQNNPLRQQNSFPKPANCDAPAAQGRFVPKRPTFSVGGQARTEAIPCSTSSVTQGNQSTVNTSKDLFSDADDIDISSVLDGIDSESLFGEF</sequence>
<evidence type="ECO:0000259" key="2">
    <source>
        <dbReference type="Pfam" id="PF15072"/>
    </source>
</evidence>
<feature type="region of interest" description="Disordered" evidence="1">
    <location>
        <begin position="482"/>
        <end position="534"/>
    </location>
</feature>
<dbReference type="OrthoDB" id="21443at2759"/>
<organism evidence="4">
    <name type="scientific">Thrips palmi</name>
    <name type="common">Melon thrips</name>
    <dbReference type="NCBI Taxonomy" id="161013"/>
    <lineage>
        <taxon>Eukaryota</taxon>
        <taxon>Metazoa</taxon>
        <taxon>Ecdysozoa</taxon>
        <taxon>Arthropoda</taxon>
        <taxon>Hexapoda</taxon>
        <taxon>Insecta</taxon>
        <taxon>Pterygota</taxon>
        <taxon>Neoptera</taxon>
        <taxon>Paraneoptera</taxon>
        <taxon>Thysanoptera</taxon>
        <taxon>Terebrantia</taxon>
        <taxon>Thripoidea</taxon>
        <taxon>Thripidae</taxon>
        <taxon>Thrips</taxon>
    </lineage>
</organism>
<gene>
    <name evidence="4" type="primary">LOC117643127</name>
</gene>
<feature type="compositionally biased region" description="Low complexity" evidence="1">
    <location>
        <begin position="61"/>
        <end position="71"/>
    </location>
</feature>
<dbReference type="PANTHER" id="PTHR14523">
    <property type="entry name" value="UNCHARACTERIZED PROTEIN C17ORF53 HOMOLOG"/>
    <property type="match status" value="1"/>
</dbReference>
<dbReference type="Pfam" id="PF15072">
    <property type="entry name" value="HROB"/>
    <property type="match status" value="1"/>
</dbReference>
<dbReference type="InParanoid" id="A0A6P8YKY2"/>
<dbReference type="GO" id="GO:0000725">
    <property type="term" value="P:recombinational repair"/>
    <property type="evidence" value="ECO:0007669"/>
    <property type="project" value="InterPro"/>
</dbReference>